<keyword evidence="4 8" id="KW-0812">Transmembrane</keyword>
<evidence type="ECO:0000256" key="1">
    <source>
        <dbReference type="ARBA" id="ARBA00004429"/>
    </source>
</evidence>
<dbReference type="STRING" id="310781.SAMN05216259_10475"/>
<feature type="transmembrane region" description="Helical" evidence="8">
    <location>
        <begin position="178"/>
        <end position="206"/>
    </location>
</feature>
<feature type="domain" description="Major facilitator superfamily (MFS) profile" evidence="9">
    <location>
        <begin position="238"/>
        <end position="432"/>
    </location>
</feature>
<dbReference type="GO" id="GO:0005886">
    <property type="term" value="C:plasma membrane"/>
    <property type="evidence" value="ECO:0007669"/>
    <property type="project" value="UniProtKB-SubCell"/>
</dbReference>
<evidence type="ECO:0000313" key="10">
    <source>
        <dbReference type="EMBL" id="SDN41423.1"/>
    </source>
</evidence>
<name>A0A1H0B7W9_9ACTN</name>
<dbReference type="Proteomes" id="UP000199341">
    <property type="component" value="Unassembled WGS sequence"/>
</dbReference>
<dbReference type="Gene3D" id="1.20.1250.20">
    <property type="entry name" value="MFS general substrate transporter like domains"/>
    <property type="match status" value="1"/>
</dbReference>
<dbReference type="PANTHER" id="PTHR23513:SF9">
    <property type="entry name" value="ENTEROBACTIN EXPORTER ENTS"/>
    <property type="match status" value="1"/>
</dbReference>
<comment type="subcellular location">
    <subcellularLocation>
        <location evidence="1">Cell inner membrane</location>
        <topology evidence="1">Multi-pass membrane protein</topology>
    </subcellularLocation>
</comment>
<dbReference type="InterPro" id="IPR020846">
    <property type="entry name" value="MFS_dom"/>
</dbReference>
<feature type="transmembrane region" description="Helical" evidence="8">
    <location>
        <begin position="280"/>
        <end position="298"/>
    </location>
</feature>
<dbReference type="AlphaFoldDB" id="A0A1H0B7W9"/>
<feature type="transmembrane region" description="Helical" evidence="8">
    <location>
        <begin position="69"/>
        <end position="89"/>
    </location>
</feature>
<evidence type="ECO:0000256" key="2">
    <source>
        <dbReference type="ARBA" id="ARBA00022448"/>
    </source>
</evidence>
<dbReference type="InterPro" id="IPR010290">
    <property type="entry name" value="TM_effector"/>
</dbReference>
<sequence length="432" mass="44251">MSTTQEEPTPLDEQDRTGKGRLRRMAPDTRPLALPTFRRVFLGQGASSIGTMLTRVAVSVQIYSLSHSSLYVGLAGICGFAPLVVFGLYGGAVADRVDRRVLYLWSSLATWAVTLLLLVQTMLGVGSAALILVLVAIQGGGFAVSSSTRGAIIPGIVPAPLIPAANTLNYAAGTLGDVLGPLLAGILVALPHGFGLAYGADALLFLASLHSTFRLPALKPAAPAATSAVRSIAQGLRFIGGNPVLLMSFGVDIAAMVLAMPEALFPQVADTRFHGGVGPLYSAVAIGSVLAALLGGWIGRVRRQGVVLTCAVLGWALAIAFAGWSPTLWGAVVLLAVAGAADLVSAVIRQTLLQTYAADGMRGRLQGVHTVVVSGGPRLGDLRAGAMAAATTMSLAWSGSALLCAVLVAVAASCVRPFWQYDAAAAEGPPAP</sequence>
<keyword evidence="3" id="KW-1003">Cell membrane</keyword>
<dbReference type="CDD" id="cd06173">
    <property type="entry name" value="MFS_MefA_like"/>
    <property type="match status" value="1"/>
</dbReference>
<keyword evidence="6 8" id="KW-0472">Membrane</keyword>
<evidence type="ECO:0000259" key="9">
    <source>
        <dbReference type="PROSITE" id="PS50850"/>
    </source>
</evidence>
<dbReference type="GO" id="GO:0022857">
    <property type="term" value="F:transmembrane transporter activity"/>
    <property type="evidence" value="ECO:0007669"/>
    <property type="project" value="InterPro"/>
</dbReference>
<dbReference type="RefSeq" id="WP_218136633.1">
    <property type="nucleotide sequence ID" value="NZ_FNIE01000004.1"/>
</dbReference>
<keyword evidence="5 8" id="KW-1133">Transmembrane helix</keyword>
<feature type="transmembrane region" description="Helical" evidence="8">
    <location>
        <begin position="305"/>
        <end position="322"/>
    </location>
</feature>
<feature type="transmembrane region" description="Helical" evidence="8">
    <location>
        <begin position="151"/>
        <end position="172"/>
    </location>
</feature>
<evidence type="ECO:0000256" key="6">
    <source>
        <dbReference type="ARBA" id="ARBA00023136"/>
    </source>
</evidence>
<feature type="region of interest" description="Disordered" evidence="7">
    <location>
        <begin position="1"/>
        <end position="25"/>
    </location>
</feature>
<feature type="transmembrane region" description="Helical" evidence="8">
    <location>
        <begin position="328"/>
        <end position="348"/>
    </location>
</feature>
<dbReference type="EMBL" id="FNIE01000004">
    <property type="protein sequence ID" value="SDN41423.1"/>
    <property type="molecule type" value="Genomic_DNA"/>
</dbReference>
<organism evidence="10 11">
    <name type="scientific">Actinacidiphila guanduensis</name>
    <dbReference type="NCBI Taxonomy" id="310781"/>
    <lineage>
        <taxon>Bacteria</taxon>
        <taxon>Bacillati</taxon>
        <taxon>Actinomycetota</taxon>
        <taxon>Actinomycetes</taxon>
        <taxon>Kitasatosporales</taxon>
        <taxon>Streptomycetaceae</taxon>
        <taxon>Actinacidiphila</taxon>
    </lineage>
</organism>
<dbReference type="PANTHER" id="PTHR23513">
    <property type="entry name" value="INTEGRAL MEMBRANE EFFLUX PROTEIN-RELATED"/>
    <property type="match status" value="1"/>
</dbReference>
<feature type="transmembrane region" description="Helical" evidence="8">
    <location>
        <begin position="395"/>
        <end position="419"/>
    </location>
</feature>
<feature type="transmembrane region" description="Helical" evidence="8">
    <location>
        <begin position="125"/>
        <end position="144"/>
    </location>
</feature>
<evidence type="ECO:0000256" key="7">
    <source>
        <dbReference type="SAM" id="MobiDB-lite"/>
    </source>
</evidence>
<evidence type="ECO:0000256" key="3">
    <source>
        <dbReference type="ARBA" id="ARBA00022475"/>
    </source>
</evidence>
<dbReference type="InterPro" id="IPR036259">
    <property type="entry name" value="MFS_trans_sf"/>
</dbReference>
<dbReference type="Pfam" id="PF05977">
    <property type="entry name" value="MFS_3"/>
    <property type="match status" value="1"/>
</dbReference>
<feature type="transmembrane region" description="Helical" evidence="8">
    <location>
        <begin position="101"/>
        <end position="119"/>
    </location>
</feature>
<feature type="transmembrane region" description="Helical" evidence="8">
    <location>
        <begin position="238"/>
        <end position="260"/>
    </location>
</feature>
<keyword evidence="2" id="KW-0813">Transport</keyword>
<protein>
    <submittedName>
        <fullName evidence="10">Transmembrane secretion effector</fullName>
    </submittedName>
</protein>
<evidence type="ECO:0000256" key="8">
    <source>
        <dbReference type="SAM" id="Phobius"/>
    </source>
</evidence>
<dbReference type="PROSITE" id="PS50850">
    <property type="entry name" value="MFS"/>
    <property type="match status" value="1"/>
</dbReference>
<reference evidence="10 11" key="1">
    <citation type="submission" date="2016-10" db="EMBL/GenBank/DDBJ databases">
        <authorList>
            <person name="de Groot N.N."/>
        </authorList>
    </citation>
    <scope>NUCLEOTIDE SEQUENCE [LARGE SCALE GENOMIC DNA]</scope>
    <source>
        <strain evidence="10 11">CGMCC 4.2022</strain>
    </source>
</reference>
<evidence type="ECO:0000256" key="5">
    <source>
        <dbReference type="ARBA" id="ARBA00022989"/>
    </source>
</evidence>
<gene>
    <name evidence="10" type="ORF">SAMN05216259_10475</name>
</gene>
<evidence type="ECO:0000313" key="11">
    <source>
        <dbReference type="Proteomes" id="UP000199341"/>
    </source>
</evidence>
<proteinExistence type="predicted"/>
<accession>A0A1H0B7W9</accession>
<feature type="transmembrane region" description="Helical" evidence="8">
    <location>
        <begin position="40"/>
        <end position="63"/>
    </location>
</feature>
<keyword evidence="11" id="KW-1185">Reference proteome</keyword>
<dbReference type="SUPFAM" id="SSF103473">
    <property type="entry name" value="MFS general substrate transporter"/>
    <property type="match status" value="1"/>
</dbReference>
<evidence type="ECO:0000256" key="4">
    <source>
        <dbReference type="ARBA" id="ARBA00022692"/>
    </source>
</evidence>